<sequence length="76" mass="8297">PLIPSKPRPGFSRTGMSILRNAVHFPRGSDQLPAILHDFPPNDCQKVLPSRGLVVLAFVVIGTYRTSNKRNARGGC</sequence>
<gene>
    <name evidence="2" type="ORF">ASPFODRAFT_55098</name>
</gene>
<evidence type="ECO:0000313" key="2">
    <source>
        <dbReference type="EMBL" id="OJZ79524.1"/>
    </source>
</evidence>
<keyword evidence="1" id="KW-0812">Transmembrane</keyword>
<dbReference type="VEuPathDB" id="FungiDB:ASPFODRAFT_55098"/>
<dbReference type="AlphaFoldDB" id="A0A1M3SYC9"/>
<proteinExistence type="predicted"/>
<accession>A0A1M3SYC9</accession>
<feature type="non-terminal residue" evidence="2">
    <location>
        <position position="1"/>
    </location>
</feature>
<feature type="transmembrane region" description="Helical" evidence="1">
    <location>
        <begin position="47"/>
        <end position="64"/>
    </location>
</feature>
<name>A0A1M3SYC9_ASPLC</name>
<evidence type="ECO:0000313" key="3">
    <source>
        <dbReference type="Proteomes" id="UP000184063"/>
    </source>
</evidence>
<dbReference type="Proteomes" id="UP000184063">
    <property type="component" value="Unassembled WGS sequence"/>
</dbReference>
<dbReference type="EMBL" id="KV878298">
    <property type="protein sequence ID" value="OJZ79524.1"/>
    <property type="molecule type" value="Genomic_DNA"/>
</dbReference>
<keyword evidence="1" id="KW-1133">Transmembrane helix</keyword>
<organism evidence="2 3">
    <name type="scientific">Aspergillus luchuensis (strain CBS 106.47)</name>
    <dbReference type="NCBI Taxonomy" id="1137211"/>
    <lineage>
        <taxon>Eukaryota</taxon>
        <taxon>Fungi</taxon>
        <taxon>Dikarya</taxon>
        <taxon>Ascomycota</taxon>
        <taxon>Pezizomycotina</taxon>
        <taxon>Eurotiomycetes</taxon>
        <taxon>Eurotiomycetidae</taxon>
        <taxon>Eurotiales</taxon>
        <taxon>Aspergillaceae</taxon>
        <taxon>Aspergillus</taxon>
        <taxon>Aspergillus subgen. Circumdati</taxon>
    </lineage>
</organism>
<reference evidence="3" key="1">
    <citation type="journal article" date="2017" name="Genome Biol.">
        <title>Comparative genomics reveals high biological diversity and specific adaptations in the industrially and medically important fungal genus Aspergillus.</title>
        <authorList>
            <person name="de Vries R.P."/>
            <person name="Riley R."/>
            <person name="Wiebenga A."/>
            <person name="Aguilar-Osorio G."/>
            <person name="Amillis S."/>
            <person name="Uchima C.A."/>
            <person name="Anderluh G."/>
            <person name="Asadollahi M."/>
            <person name="Askin M."/>
            <person name="Barry K."/>
            <person name="Battaglia E."/>
            <person name="Bayram O."/>
            <person name="Benocci T."/>
            <person name="Braus-Stromeyer S.A."/>
            <person name="Caldana C."/>
            <person name="Canovas D."/>
            <person name="Cerqueira G.C."/>
            <person name="Chen F."/>
            <person name="Chen W."/>
            <person name="Choi C."/>
            <person name="Clum A."/>
            <person name="Dos Santos R.A."/>
            <person name="Damasio A.R."/>
            <person name="Diallinas G."/>
            <person name="Emri T."/>
            <person name="Fekete E."/>
            <person name="Flipphi M."/>
            <person name="Freyberg S."/>
            <person name="Gallo A."/>
            <person name="Gournas C."/>
            <person name="Habgood R."/>
            <person name="Hainaut M."/>
            <person name="Harispe M.L."/>
            <person name="Henrissat B."/>
            <person name="Hilden K.S."/>
            <person name="Hope R."/>
            <person name="Hossain A."/>
            <person name="Karabika E."/>
            <person name="Karaffa L."/>
            <person name="Karanyi Z."/>
            <person name="Krasevec N."/>
            <person name="Kuo A."/>
            <person name="Kusch H."/>
            <person name="LaButti K."/>
            <person name="Lagendijk E.L."/>
            <person name="Lapidus A."/>
            <person name="Levasseur A."/>
            <person name="Lindquist E."/>
            <person name="Lipzen A."/>
            <person name="Logrieco A.F."/>
            <person name="MacCabe A."/>
            <person name="Maekelae M.R."/>
            <person name="Malavazi I."/>
            <person name="Melin P."/>
            <person name="Meyer V."/>
            <person name="Mielnichuk N."/>
            <person name="Miskei M."/>
            <person name="Molnar A.P."/>
            <person name="Mule G."/>
            <person name="Ngan C.Y."/>
            <person name="Orejas M."/>
            <person name="Orosz E."/>
            <person name="Ouedraogo J.P."/>
            <person name="Overkamp K.M."/>
            <person name="Park H.-S."/>
            <person name="Perrone G."/>
            <person name="Piumi F."/>
            <person name="Punt P.J."/>
            <person name="Ram A.F."/>
            <person name="Ramon A."/>
            <person name="Rauscher S."/>
            <person name="Record E."/>
            <person name="Riano-Pachon D.M."/>
            <person name="Robert V."/>
            <person name="Roehrig J."/>
            <person name="Ruller R."/>
            <person name="Salamov A."/>
            <person name="Salih N.S."/>
            <person name="Samson R.A."/>
            <person name="Sandor E."/>
            <person name="Sanguinetti M."/>
            <person name="Schuetze T."/>
            <person name="Sepcic K."/>
            <person name="Shelest E."/>
            <person name="Sherlock G."/>
            <person name="Sophianopoulou V."/>
            <person name="Squina F.M."/>
            <person name="Sun H."/>
            <person name="Susca A."/>
            <person name="Todd R.B."/>
            <person name="Tsang A."/>
            <person name="Unkles S.E."/>
            <person name="van de Wiele N."/>
            <person name="van Rossen-Uffink D."/>
            <person name="Oliveira J.V."/>
            <person name="Vesth T.C."/>
            <person name="Visser J."/>
            <person name="Yu J.-H."/>
            <person name="Zhou M."/>
            <person name="Andersen M.R."/>
            <person name="Archer D.B."/>
            <person name="Baker S.E."/>
            <person name="Benoit I."/>
            <person name="Brakhage A.A."/>
            <person name="Braus G.H."/>
            <person name="Fischer R."/>
            <person name="Frisvad J.C."/>
            <person name="Goldman G.H."/>
            <person name="Houbraken J."/>
            <person name="Oakley B."/>
            <person name="Pocsi I."/>
            <person name="Scazzocchio C."/>
            <person name="Seiboth B."/>
            <person name="vanKuyk P.A."/>
            <person name="Wortman J."/>
            <person name="Dyer P.S."/>
            <person name="Grigoriev I.V."/>
        </authorList>
    </citation>
    <scope>NUCLEOTIDE SEQUENCE [LARGE SCALE GENOMIC DNA]</scope>
    <source>
        <strain evidence="3">CBS 106.47</strain>
    </source>
</reference>
<protein>
    <submittedName>
        <fullName evidence="2">Uncharacterized protein</fullName>
    </submittedName>
</protein>
<evidence type="ECO:0000256" key="1">
    <source>
        <dbReference type="SAM" id="Phobius"/>
    </source>
</evidence>
<keyword evidence="1" id="KW-0472">Membrane</keyword>
<feature type="non-terminal residue" evidence="2">
    <location>
        <position position="76"/>
    </location>
</feature>